<dbReference type="InterPro" id="IPR000073">
    <property type="entry name" value="AB_hydrolase_1"/>
</dbReference>
<evidence type="ECO:0000313" key="3">
    <source>
        <dbReference type="EMBL" id="KCZ98326.1"/>
    </source>
</evidence>
<dbReference type="PRINTS" id="PR00412">
    <property type="entry name" value="EPOXHYDRLASE"/>
</dbReference>
<reference evidence="3 4" key="1">
    <citation type="journal article" date="2014" name="Antonie Van Leeuwenhoek">
        <title>Hyphomonas beringensis sp. nov. and Hyphomonas chukchiensis sp. nov., isolated from surface seawater of the Bering Sea and Chukchi Sea.</title>
        <authorList>
            <person name="Li C."/>
            <person name="Lai Q."/>
            <person name="Li G."/>
            <person name="Dong C."/>
            <person name="Wang J."/>
            <person name="Liao Y."/>
            <person name="Shao Z."/>
        </authorList>
    </citation>
    <scope>NUCLEOTIDE SEQUENCE [LARGE SCALE GENOMIC DNA]</scope>
    <source>
        <strain evidence="3 4">PS728</strain>
    </source>
</reference>
<dbReference type="GO" id="GO:0016787">
    <property type="term" value="F:hydrolase activity"/>
    <property type="evidence" value="ECO:0007669"/>
    <property type="project" value="UniProtKB-KW"/>
</dbReference>
<dbReference type="InterPro" id="IPR000639">
    <property type="entry name" value="Epox_hydrolase-like"/>
</dbReference>
<dbReference type="Gene3D" id="3.40.50.1820">
    <property type="entry name" value="alpha/beta hydrolase"/>
    <property type="match status" value="1"/>
</dbReference>
<gene>
    <name evidence="3" type="ORF">HPO_10492</name>
</gene>
<name>A0A062VIE6_9PROT</name>
<dbReference type="RefSeq" id="WP_035598176.1">
    <property type="nucleotide sequence ID" value="NZ_ARYM01000011.1"/>
</dbReference>
<organism evidence="3 4">
    <name type="scientific">Hyphomonas polymorpha PS728</name>
    <dbReference type="NCBI Taxonomy" id="1280954"/>
    <lineage>
        <taxon>Bacteria</taxon>
        <taxon>Pseudomonadati</taxon>
        <taxon>Pseudomonadota</taxon>
        <taxon>Alphaproteobacteria</taxon>
        <taxon>Hyphomonadales</taxon>
        <taxon>Hyphomonadaceae</taxon>
        <taxon>Hyphomonas</taxon>
    </lineage>
</organism>
<comment type="caution">
    <text evidence="3">The sequence shown here is derived from an EMBL/GenBank/DDBJ whole genome shotgun (WGS) entry which is preliminary data.</text>
</comment>
<feature type="domain" description="AB hydrolase-1" evidence="2">
    <location>
        <begin position="26"/>
        <end position="307"/>
    </location>
</feature>
<accession>A0A062VIE6</accession>
<dbReference type="InterPro" id="IPR029058">
    <property type="entry name" value="AB_hydrolase_fold"/>
</dbReference>
<sequence length="327" mass="36226">MPEFRTIDAGEAQIRVALEGSGPLALMVHGFPESWYSWRHQIGPVAGAGFTAAAMDVRGYGGSSKPGAVPDYRMEALIGDILGVGKALSPDAPFILIGHDWGAPQVWNTSLIHPDRIAAVAAMSVPYFGVPQVSFDLVIKQVWDDKNKFFYQSYFRDPGRAEAAFEAEPRRFLKGFYHAISGEAKRGDFPVDQPSDFPLLDGLHPPETIGAWMSEADLDYYTREFEGSGFFGPLSRYRNHTRDWEFLQAYKDRKIEQPALFIAGDKDPAYSGFGMIDDPIGRMRNFVPGLEVAEVLPGCGHWTQQERPAEVNAALVPWLASLKGRVV</sequence>
<dbReference type="SUPFAM" id="SSF53474">
    <property type="entry name" value="alpha/beta-Hydrolases"/>
    <property type="match status" value="1"/>
</dbReference>
<dbReference type="AlphaFoldDB" id="A0A062VIE6"/>
<evidence type="ECO:0000259" key="2">
    <source>
        <dbReference type="Pfam" id="PF00561"/>
    </source>
</evidence>
<evidence type="ECO:0000313" key="4">
    <source>
        <dbReference type="Proteomes" id="UP000027100"/>
    </source>
</evidence>
<keyword evidence="4" id="KW-1185">Reference proteome</keyword>
<dbReference type="OrthoDB" id="9804723at2"/>
<evidence type="ECO:0000256" key="1">
    <source>
        <dbReference type="ARBA" id="ARBA00022801"/>
    </source>
</evidence>
<proteinExistence type="predicted"/>
<dbReference type="STRING" id="1280954.HPO_10492"/>
<dbReference type="PATRIC" id="fig|1280954.3.peg.2126"/>
<dbReference type="eggNOG" id="COG0596">
    <property type="taxonomic scope" value="Bacteria"/>
</dbReference>
<dbReference type="EMBL" id="ARYM01000011">
    <property type="protein sequence ID" value="KCZ98326.1"/>
    <property type="molecule type" value="Genomic_DNA"/>
</dbReference>
<dbReference type="Pfam" id="PF00561">
    <property type="entry name" value="Abhydrolase_1"/>
    <property type="match status" value="1"/>
</dbReference>
<protein>
    <submittedName>
        <fullName evidence="3">Putative epoxide hydrolase</fullName>
    </submittedName>
</protein>
<keyword evidence="1 3" id="KW-0378">Hydrolase</keyword>
<dbReference type="PANTHER" id="PTHR43329">
    <property type="entry name" value="EPOXIDE HYDROLASE"/>
    <property type="match status" value="1"/>
</dbReference>
<dbReference type="Proteomes" id="UP000027100">
    <property type="component" value="Unassembled WGS sequence"/>
</dbReference>